<accession>A0ABS2Z5R7</accession>
<dbReference type="PANTHER" id="PTHR23034">
    <property type="entry name" value="GLUTAMATE-RICH PROTEIN 3"/>
    <property type="match status" value="1"/>
</dbReference>
<comment type="caution">
    <text evidence="2">The sequence shown here is derived from an EMBL/GenBank/DDBJ whole genome shotgun (WGS) entry which is preliminary data.</text>
</comment>
<dbReference type="Proteomes" id="UP001166052">
    <property type="component" value="Unassembled WGS sequence"/>
</dbReference>
<feature type="non-terminal residue" evidence="2">
    <location>
        <position position="118"/>
    </location>
</feature>
<evidence type="ECO:0000259" key="1">
    <source>
        <dbReference type="Pfam" id="PF15257"/>
    </source>
</evidence>
<proteinExistence type="predicted"/>
<feature type="non-terminal residue" evidence="2">
    <location>
        <position position="1"/>
    </location>
</feature>
<protein>
    <submittedName>
        <fullName evidence="2">ERIC3 protein</fullName>
    </submittedName>
</protein>
<keyword evidence="3" id="KW-1185">Reference proteome</keyword>
<dbReference type="Pfam" id="PF15257">
    <property type="entry name" value="DUF4590"/>
    <property type="match status" value="1"/>
</dbReference>
<evidence type="ECO:0000313" key="3">
    <source>
        <dbReference type="Proteomes" id="UP001166052"/>
    </source>
</evidence>
<dbReference type="InterPro" id="IPR048257">
    <property type="entry name" value="DUF4590"/>
</dbReference>
<organism evidence="2 3">
    <name type="scientific">Polypterus senegalus</name>
    <name type="common">Senegal bichir</name>
    <dbReference type="NCBI Taxonomy" id="55291"/>
    <lineage>
        <taxon>Eukaryota</taxon>
        <taxon>Metazoa</taxon>
        <taxon>Chordata</taxon>
        <taxon>Craniata</taxon>
        <taxon>Vertebrata</taxon>
        <taxon>Euteleostomi</taxon>
        <taxon>Actinopterygii</taxon>
        <taxon>Polypteriformes</taxon>
        <taxon>Polypteridae</taxon>
        <taxon>Polypterus</taxon>
    </lineage>
</organism>
<gene>
    <name evidence="2" type="primary">Erich3_1</name>
    <name evidence="2" type="ORF">GTO92_0020609</name>
</gene>
<evidence type="ECO:0000313" key="2">
    <source>
        <dbReference type="EMBL" id="MBN3293512.1"/>
    </source>
</evidence>
<name>A0ABS2Z5R7_POLSE</name>
<dbReference type="EMBL" id="JAAWVN010021998">
    <property type="protein sequence ID" value="MBN3293512.1"/>
    <property type="molecule type" value="Genomic_DNA"/>
</dbReference>
<reference evidence="2" key="1">
    <citation type="journal article" date="2021" name="Cell">
        <title>Tracing the genetic footprints of vertebrate landing in non-teleost ray-finned fishes.</title>
        <authorList>
            <person name="Bi X."/>
            <person name="Wang K."/>
            <person name="Yang L."/>
            <person name="Pan H."/>
            <person name="Jiang H."/>
            <person name="Wei Q."/>
            <person name="Fang M."/>
            <person name="Yu H."/>
            <person name="Zhu C."/>
            <person name="Cai Y."/>
            <person name="He Y."/>
            <person name="Gan X."/>
            <person name="Zeng H."/>
            <person name="Yu D."/>
            <person name="Zhu Y."/>
            <person name="Jiang H."/>
            <person name="Qiu Q."/>
            <person name="Yang H."/>
            <person name="Zhang Y.E."/>
            <person name="Wang W."/>
            <person name="Zhu M."/>
            <person name="He S."/>
            <person name="Zhang G."/>
        </authorList>
    </citation>
    <scope>NUCLEOTIDE SEQUENCE</scope>
    <source>
        <strain evidence="2">Bchr_001</strain>
    </source>
</reference>
<dbReference type="InterPro" id="IPR027962">
    <property type="entry name" value="ERICH3"/>
</dbReference>
<feature type="domain" description="DUF4590" evidence="1">
    <location>
        <begin position="25"/>
        <end position="118"/>
    </location>
</feature>
<sequence>LRSSNRQNAVVTLIYLGKQVSLPCEQRNPRDDVTVYQQHCGGQNLCVYKGQLLKGGKFQFVSHRNPGFGFSLNFSLNGVPVERLSTCCEYRHQPGRRLGSKNGYFGFVDVKGSAPCER</sequence>
<dbReference type="PANTHER" id="PTHR23034:SF2">
    <property type="entry name" value="GLUTAMATE-RICH PROTEIN 3"/>
    <property type="match status" value="1"/>
</dbReference>